<proteinExistence type="predicted"/>
<gene>
    <name evidence="1" type="ORF">KDM89_09260</name>
</gene>
<name>A0A941DM42_9BURK</name>
<comment type="caution">
    <text evidence="1">The sequence shown here is derived from an EMBL/GenBank/DDBJ whole genome shotgun (WGS) entry which is preliminary data.</text>
</comment>
<dbReference type="EMBL" id="JAGSPN010000005">
    <property type="protein sequence ID" value="MBR7782330.1"/>
    <property type="molecule type" value="Genomic_DNA"/>
</dbReference>
<accession>A0A941DM42</accession>
<evidence type="ECO:0000313" key="2">
    <source>
        <dbReference type="Proteomes" id="UP000680067"/>
    </source>
</evidence>
<reference evidence="1" key="1">
    <citation type="submission" date="2021-04" db="EMBL/GenBank/DDBJ databases">
        <title>novel species isolated from subtropical streams in China.</title>
        <authorList>
            <person name="Lu H."/>
        </authorList>
    </citation>
    <scope>NUCLEOTIDE SEQUENCE</scope>
    <source>
        <strain evidence="1">LFS511W</strain>
    </source>
</reference>
<organism evidence="1 2">
    <name type="scientific">Undibacterium luofuense</name>
    <dbReference type="NCBI Taxonomy" id="2828733"/>
    <lineage>
        <taxon>Bacteria</taxon>
        <taxon>Pseudomonadati</taxon>
        <taxon>Pseudomonadota</taxon>
        <taxon>Betaproteobacteria</taxon>
        <taxon>Burkholderiales</taxon>
        <taxon>Oxalobacteraceae</taxon>
        <taxon>Undibacterium</taxon>
    </lineage>
</organism>
<evidence type="ECO:0000313" key="1">
    <source>
        <dbReference type="EMBL" id="MBR7782330.1"/>
    </source>
</evidence>
<sequence length="75" mass="8213">MATYRFDEKHDATIRPVEKLAKGRYRCLVHVGLTDGSPTDSSFEAEGKTAKQAEKAALQLASDAISAGKIKYLEK</sequence>
<protein>
    <submittedName>
        <fullName evidence="1">Uncharacterized protein</fullName>
    </submittedName>
</protein>
<dbReference type="AlphaFoldDB" id="A0A941DM42"/>
<dbReference type="Proteomes" id="UP000680067">
    <property type="component" value="Unassembled WGS sequence"/>
</dbReference>
<keyword evidence="2" id="KW-1185">Reference proteome</keyword>
<dbReference type="RefSeq" id="WP_212687657.1">
    <property type="nucleotide sequence ID" value="NZ_JAGSPN010000005.1"/>
</dbReference>